<dbReference type="EMBL" id="AWVF01000115">
    <property type="protein sequence ID" value="ERJ96592.1"/>
    <property type="molecule type" value="Genomic_DNA"/>
</dbReference>
<dbReference type="RefSeq" id="WP_021682489.1">
    <property type="nucleotide sequence ID" value="NZ_KI260417.1"/>
</dbReference>
<dbReference type="Proteomes" id="UP000016662">
    <property type="component" value="Unassembled WGS sequence"/>
</dbReference>
<accession>U2KWE5</accession>
<dbReference type="AlphaFoldDB" id="U2KWE5"/>
<dbReference type="STRING" id="411473.RUMCAL_01031"/>
<gene>
    <name evidence="1" type="ORF">RUMCAL_01031</name>
</gene>
<sequence length="176" mass="20607">MGITSTLYFGYTEKEVETKEIVTPFGQVSVYLHNQKIKFHYTTKKHIFKNGISANIHRIAIDTMQYQLHDEFDVRVGNVDGFEYYDSDEHTVMCEFHDKKYSIAVIGYDSDYDFERDCFIEDAFTFSTDAENYGMNYKIVRDPTSFIKNNIIYTWIVFLPISDAYDAADLIDIELV</sequence>
<dbReference type="HOGENOM" id="CLU_1524059_0_0_9"/>
<evidence type="ECO:0000313" key="1">
    <source>
        <dbReference type="EMBL" id="ERJ96592.1"/>
    </source>
</evidence>
<organism evidence="1 2">
    <name type="scientific">Ruminococcus callidus ATCC 27760</name>
    <dbReference type="NCBI Taxonomy" id="411473"/>
    <lineage>
        <taxon>Bacteria</taxon>
        <taxon>Bacillati</taxon>
        <taxon>Bacillota</taxon>
        <taxon>Clostridia</taxon>
        <taxon>Eubacteriales</taxon>
        <taxon>Oscillospiraceae</taxon>
        <taxon>Ruminococcus</taxon>
    </lineage>
</organism>
<protein>
    <submittedName>
        <fullName evidence="1">Uncharacterized protein</fullName>
    </submittedName>
</protein>
<comment type="caution">
    <text evidence="1">The sequence shown here is derived from an EMBL/GenBank/DDBJ whole genome shotgun (WGS) entry which is preliminary data.</text>
</comment>
<reference evidence="1 2" key="1">
    <citation type="submission" date="2013-07" db="EMBL/GenBank/DDBJ databases">
        <authorList>
            <person name="Weinstock G."/>
            <person name="Sodergren E."/>
            <person name="Wylie T."/>
            <person name="Fulton L."/>
            <person name="Fulton R."/>
            <person name="Fronick C."/>
            <person name="O'Laughlin M."/>
            <person name="Godfrey J."/>
            <person name="Miner T."/>
            <person name="Herter B."/>
            <person name="Appelbaum E."/>
            <person name="Cordes M."/>
            <person name="Lek S."/>
            <person name="Wollam A."/>
            <person name="Pepin K.H."/>
            <person name="Palsikar V.B."/>
            <person name="Mitreva M."/>
            <person name="Wilson R.K."/>
        </authorList>
    </citation>
    <scope>NUCLEOTIDE SEQUENCE [LARGE SCALE GENOMIC DNA]</scope>
    <source>
        <strain evidence="1 2">ATCC 27760</strain>
    </source>
</reference>
<proteinExistence type="predicted"/>
<name>U2KWE5_9FIRM</name>
<keyword evidence="2" id="KW-1185">Reference proteome</keyword>
<dbReference type="PATRIC" id="fig|411473.3.peg.850"/>
<evidence type="ECO:0000313" key="2">
    <source>
        <dbReference type="Proteomes" id="UP000016662"/>
    </source>
</evidence>